<gene>
    <name evidence="2" type="ORF">CEPIT_LOCUS13700</name>
</gene>
<evidence type="ECO:0000313" key="3">
    <source>
        <dbReference type="Proteomes" id="UP001152523"/>
    </source>
</evidence>
<sequence>MLRAGPVKKFTLDASCLYPKPPLQSDVDRWCLFLSRNGVEELHLSMPHVQPKYKLPPSLVSCKTIKLLALKDFVVHLPATAQCIFPGITALDLDDVEFRGNFNGLDSNNLPKLEKLAFLNDCVGVGNFMVRAPRLKSLTAFGSLSGVTLGLLRLHLTSINTLCLSADSFSDVVAVASEILPIATNLREMKFHHFSFGCQNHLTFLITLLKKSPELRVLEINVEERSLIKWILSGGGKDADSSILEGPREGGRFIKDDMRMVETVKINGFTGSEIELSFLKLVLSKSNVLQNVVICEAKDINDSLAFEAPKKLLSYPRASPKAQLVYKEYK</sequence>
<dbReference type="AlphaFoldDB" id="A0AAV0DB02"/>
<feature type="domain" description="FBD" evidence="1">
    <location>
        <begin position="255"/>
        <end position="327"/>
    </location>
</feature>
<dbReference type="SUPFAM" id="SSF52047">
    <property type="entry name" value="RNI-like"/>
    <property type="match status" value="1"/>
</dbReference>
<dbReference type="InterPro" id="IPR050232">
    <property type="entry name" value="FBL13/AtMIF1-like"/>
</dbReference>
<dbReference type="PANTHER" id="PTHR31900">
    <property type="entry name" value="F-BOX/RNI SUPERFAMILY PROTEIN-RELATED"/>
    <property type="match status" value="1"/>
</dbReference>
<dbReference type="Proteomes" id="UP001152523">
    <property type="component" value="Unassembled WGS sequence"/>
</dbReference>
<reference evidence="2" key="1">
    <citation type="submission" date="2022-07" db="EMBL/GenBank/DDBJ databases">
        <authorList>
            <person name="Macas J."/>
            <person name="Novak P."/>
            <person name="Neumann P."/>
        </authorList>
    </citation>
    <scope>NUCLEOTIDE SEQUENCE</scope>
</reference>
<evidence type="ECO:0000313" key="2">
    <source>
        <dbReference type="EMBL" id="CAH9096342.1"/>
    </source>
</evidence>
<name>A0AAV0DB02_9ASTE</name>
<dbReference type="InterPro" id="IPR032675">
    <property type="entry name" value="LRR_dom_sf"/>
</dbReference>
<accession>A0AAV0DB02</accession>
<dbReference type="PANTHER" id="PTHR31900:SF30">
    <property type="entry name" value="SUPERFAMILY PROTEIN, PUTATIVE-RELATED"/>
    <property type="match status" value="1"/>
</dbReference>
<dbReference type="Pfam" id="PF24758">
    <property type="entry name" value="LRR_At5g56370"/>
    <property type="match status" value="1"/>
</dbReference>
<protein>
    <recommendedName>
        <fullName evidence="1">FBD domain-containing protein</fullName>
    </recommendedName>
</protein>
<keyword evidence="3" id="KW-1185">Reference proteome</keyword>
<organism evidence="2 3">
    <name type="scientific">Cuscuta epithymum</name>
    <dbReference type="NCBI Taxonomy" id="186058"/>
    <lineage>
        <taxon>Eukaryota</taxon>
        <taxon>Viridiplantae</taxon>
        <taxon>Streptophyta</taxon>
        <taxon>Embryophyta</taxon>
        <taxon>Tracheophyta</taxon>
        <taxon>Spermatophyta</taxon>
        <taxon>Magnoliopsida</taxon>
        <taxon>eudicotyledons</taxon>
        <taxon>Gunneridae</taxon>
        <taxon>Pentapetalae</taxon>
        <taxon>asterids</taxon>
        <taxon>lamiids</taxon>
        <taxon>Solanales</taxon>
        <taxon>Convolvulaceae</taxon>
        <taxon>Cuscuteae</taxon>
        <taxon>Cuscuta</taxon>
        <taxon>Cuscuta subgen. Cuscuta</taxon>
    </lineage>
</organism>
<dbReference type="InterPro" id="IPR006566">
    <property type="entry name" value="FBD"/>
</dbReference>
<dbReference type="EMBL" id="CAMAPF010000087">
    <property type="protein sequence ID" value="CAH9096342.1"/>
    <property type="molecule type" value="Genomic_DNA"/>
</dbReference>
<dbReference type="InterPro" id="IPR055411">
    <property type="entry name" value="LRR_FXL15/At3g58940/PEG3-like"/>
</dbReference>
<dbReference type="Gene3D" id="3.80.10.10">
    <property type="entry name" value="Ribonuclease Inhibitor"/>
    <property type="match status" value="1"/>
</dbReference>
<dbReference type="SMART" id="SM00579">
    <property type="entry name" value="FBD"/>
    <property type="match status" value="1"/>
</dbReference>
<proteinExistence type="predicted"/>
<comment type="caution">
    <text evidence="2">The sequence shown here is derived from an EMBL/GenBank/DDBJ whole genome shotgun (WGS) entry which is preliminary data.</text>
</comment>
<evidence type="ECO:0000259" key="1">
    <source>
        <dbReference type="SMART" id="SM00579"/>
    </source>
</evidence>